<evidence type="ECO:0000313" key="3">
    <source>
        <dbReference type="Proteomes" id="UP000306740"/>
    </source>
</evidence>
<sequence>MSRFSEAPRLPLESAAQWRAWLSEHHDDPEPGVWIVWRRRESERPALSYEALIEEALAFGWIDAQAKGVDDERMMMWMTRRRPGSVWSRLSKERIARVLASGRMTPAGQAAVDRAKADGSWSILDSVEALEVPDDLATALDAEPEARRHFETFRPGQRKQILRWLVDAKRPATRQTRIAEVVRLAAQGVAARDR</sequence>
<dbReference type="Proteomes" id="UP000306740">
    <property type="component" value="Unassembled WGS sequence"/>
</dbReference>
<proteinExistence type="predicted"/>
<dbReference type="OrthoDB" id="9796999at2"/>
<dbReference type="AlphaFoldDB" id="A0A5C4MSC6"/>
<evidence type="ECO:0008006" key="4">
    <source>
        <dbReference type="Google" id="ProtNLM"/>
    </source>
</evidence>
<dbReference type="Pfam" id="PF13376">
    <property type="entry name" value="OmdA"/>
    <property type="match status" value="1"/>
</dbReference>
<accession>A0A5C4MSC6</accession>
<gene>
    <name evidence="2" type="ORF">FHE65_12180</name>
    <name evidence="1" type="ORF">FHE65_18255</name>
</gene>
<organism evidence="2 3">
    <name type="scientific">Mumia zhuanghuii</name>
    <dbReference type="NCBI Taxonomy" id="2585211"/>
    <lineage>
        <taxon>Bacteria</taxon>
        <taxon>Bacillati</taxon>
        <taxon>Actinomycetota</taxon>
        <taxon>Actinomycetes</taxon>
        <taxon>Propionibacteriales</taxon>
        <taxon>Nocardioidaceae</taxon>
        <taxon>Mumia</taxon>
    </lineage>
</organism>
<name>A0A5C4MSC6_9ACTN</name>
<evidence type="ECO:0000313" key="1">
    <source>
        <dbReference type="EMBL" id="TNC43598.1"/>
    </source>
</evidence>
<reference evidence="2 3" key="1">
    <citation type="submission" date="2019-05" db="EMBL/GenBank/DDBJ databases">
        <title>Mumia sp. nov., isolated from the intestinal contents of plateau pika (Ochotona curzoniae) in the Qinghai-Tibet plateau of China.</title>
        <authorList>
            <person name="Tian Z."/>
        </authorList>
    </citation>
    <scope>NUCLEOTIDE SEQUENCE [LARGE SCALE GENOMIC DNA]</scope>
    <source>
        <strain evidence="3">527</strain>
        <strain evidence="2">Z527</strain>
    </source>
</reference>
<protein>
    <recommendedName>
        <fullName evidence="4">YdeI/OmpD-associated family protein</fullName>
    </recommendedName>
</protein>
<dbReference type="RefSeq" id="WP_139105933.1">
    <property type="nucleotide sequence ID" value="NZ_VDFR01000053.1"/>
</dbReference>
<dbReference type="EMBL" id="VDFR01000080">
    <property type="protein sequence ID" value="TNC43598.1"/>
    <property type="molecule type" value="Genomic_DNA"/>
</dbReference>
<dbReference type="EMBL" id="VDFR01000053">
    <property type="protein sequence ID" value="TNC46688.1"/>
    <property type="molecule type" value="Genomic_DNA"/>
</dbReference>
<evidence type="ECO:0000313" key="2">
    <source>
        <dbReference type="EMBL" id="TNC46688.1"/>
    </source>
</evidence>
<comment type="caution">
    <text evidence="2">The sequence shown here is derived from an EMBL/GenBank/DDBJ whole genome shotgun (WGS) entry which is preliminary data.</text>
</comment>